<gene>
    <name evidence="2" type="ORF">A0123_00287</name>
</gene>
<dbReference type="RefSeq" id="WP_064273070.1">
    <property type="nucleotide sequence ID" value="NZ_LUTU01000004.1"/>
</dbReference>
<evidence type="ECO:0000256" key="1">
    <source>
        <dbReference type="SAM" id="SignalP"/>
    </source>
</evidence>
<reference evidence="2 3" key="1">
    <citation type="submission" date="2016-03" db="EMBL/GenBank/DDBJ databases">
        <title>Draft genome sequence of Gluconobacter cerinus strain CECT 9110.</title>
        <authorList>
            <person name="Sainz F."/>
            <person name="Mas A."/>
            <person name="Torija M.J."/>
        </authorList>
    </citation>
    <scope>NUCLEOTIDE SEQUENCE [LARGE SCALE GENOMIC DNA]</scope>
    <source>
        <strain evidence="2 3">CECT 9110</strain>
    </source>
</reference>
<name>A0A1B6VNT9_9PROT</name>
<dbReference type="OrthoDB" id="7284526at2"/>
<dbReference type="EMBL" id="LUTU01000004">
    <property type="protein sequence ID" value="OAJ68728.1"/>
    <property type="molecule type" value="Genomic_DNA"/>
</dbReference>
<feature type="chain" id="PRO_5008590213" evidence="1">
    <location>
        <begin position="24"/>
        <end position="341"/>
    </location>
</feature>
<organism evidence="2 3">
    <name type="scientific">Gluconobacter cerinus</name>
    <dbReference type="NCBI Taxonomy" id="38307"/>
    <lineage>
        <taxon>Bacteria</taxon>
        <taxon>Pseudomonadati</taxon>
        <taxon>Pseudomonadota</taxon>
        <taxon>Alphaproteobacteria</taxon>
        <taxon>Acetobacterales</taxon>
        <taxon>Acetobacteraceae</taxon>
        <taxon>Gluconobacter</taxon>
    </lineage>
</organism>
<keyword evidence="1" id="KW-0732">Signal</keyword>
<dbReference type="AlphaFoldDB" id="A0A1B6VNT9"/>
<evidence type="ECO:0000313" key="3">
    <source>
        <dbReference type="Proteomes" id="UP000077786"/>
    </source>
</evidence>
<accession>A0A1B6VNT9</accession>
<sequence>MKRKLTLIIAITTSLGASGGAFGQPVVITEHGKSENFRGVASDKTEIEKAFATTSAPDVYFPPSSEGYHLSKALPSNTLGTYHLNGNIFSGPGIGTPENGHGTFNATYTNPWNVTSNLKYVFDPAALPQKDHVTTQAVSLECRPNRPNPRNSNPDRNWVACIYRGMDSGTGGGKNTSISSEIDNDVLNLSTNSATDMEVDVNFNGKVMDGKWSRGLFLTGGGAPGNQTNSVALDIMHVAYDHSWLPWTTGISIRNATNMIQLYKTQPTEAGFFLETFDQQHTETSHLDKNGYLDIQGLRLIATSSPKPATECKKGQVTWDDDNLYLCTSKGKYKKVALQAL</sequence>
<dbReference type="PATRIC" id="fig|38307.3.peg.305"/>
<feature type="signal peptide" evidence="1">
    <location>
        <begin position="1"/>
        <end position="23"/>
    </location>
</feature>
<protein>
    <submittedName>
        <fullName evidence="2">Uncharacterized protein</fullName>
    </submittedName>
</protein>
<dbReference type="Proteomes" id="UP000077786">
    <property type="component" value="Unassembled WGS sequence"/>
</dbReference>
<comment type="caution">
    <text evidence="2">The sequence shown here is derived from an EMBL/GenBank/DDBJ whole genome shotgun (WGS) entry which is preliminary data.</text>
</comment>
<proteinExistence type="predicted"/>
<evidence type="ECO:0000313" key="2">
    <source>
        <dbReference type="EMBL" id="OAJ68728.1"/>
    </source>
</evidence>